<comment type="caution">
    <text evidence="2">The sequence shown here is derived from an EMBL/GenBank/DDBJ whole genome shotgun (WGS) entry which is preliminary data.</text>
</comment>
<name>A0AAD9WG88_9HELO</name>
<evidence type="ECO:0000313" key="2">
    <source>
        <dbReference type="EMBL" id="KAK2629013.1"/>
    </source>
</evidence>
<dbReference type="EMBL" id="JAUBYV010000002">
    <property type="protein sequence ID" value="KAK2629013.1"/>
    <property type="molecule type" value="Genomic_DNA"/>
</dbReference>
<feature type="region of interest" description="Disordered" evidence="1">
    <location>
        <begin position="81"/>
        <end position="104"/>
    </location>
</feature>
<dbReference type="Proteomes" id="UP001285354">
    <property type="component" value="Unassembled WGS sequence"/>
</dbReference>
<gene>
    <name evidence="2" type="ORF">QTJ16_002116</name>
</gene>
<dbReference type="AlphaFoldDB" id="A0AAD9WG88"/>
<proteinExistence type="predicted"/>
<sequence>MRSFLFFSRLGRPSLRSSYFPGDTRKKLLPIRLLTTTPRIRSKPDLQPSIIFIPEKNNREENEVLLGGLRCISAESTVEKQLPPTNSSSITQSMQGPAQTETASKRISFRKKETLQAAIRYTKIKSPASALARYLDLKQTTQRRAFWNGIKLAAPIKTLPAILTHFLHLSSTPEDEWDNFDHLLRREATAHLEKRGFRTDDVAQWAWIVSANCPDEAVDRFISISSELPMFLFLEILRNDLHYVQSLEKIIHYAWKYPLKRCTDAACSPGLKNAASKVLDDLRFSIMISRLLTQVRRIWPSAMSSVAQMVSTFVDSLVAVRGGDPGSLSGSIHAQICKVINHMFPLLALPASINPLQSMIYNWNAQKVLLELAGQFNPPLLLDKDSYQAVTRVLVASRKTEAESKVVARRLRTWPPWRTEQDGMDAQRSPDDDLSRVLFASFRSNEAGYRENSDDLAMKILGGQEMDGTPTIHTRHLIKHRAKRPAETSAELDGEFDQKVWAARVEATRDVREAWRAFVVSRDMGGKPKQALYLAMFRKLNYELARQGRTTESSVPPGDGMEVLPVPDDNMSDFYKTHNQPPTFNDLYDQMISSGLRPHGQCLHFLVRHARTPAQGLIYLRDSGLNRKALSYLCGIHENDDAPKDLLSGVVNTIEGPLLDAFIHLICRSAPRAVPAISERARKYKLRTVATNEVTESNATQPDQWCIQELCNVPCLPCLQDPIQHATRLLKETQSTFRPAWYSLFKALARRDVIVSREHIRGPKNSELAWQLTKDAFRNFQASGLELDPDGFIWICHSFFKFGEAAQPDPDKYEASLVDGAQLLKDEFAKLCRSKKSSNWMPRLRHNIKPVILHMYVRCMGLAGELNEIVSVLGWMVNHRAELDESIDQADDGLEMLTRVLIAARISCYETEHEEIAKELVKKVDEWIWPNEGELESYSSNSSSEGGEKLLI</sequence>
<keyword evidence="3" id="KW-1185">Reference proteome</keyword>
<feature type="compositionally biased region" description="Polar residues" evidence="1">
    <location>
        <begin position="83"/>
        <end position="102"/>
    </location>
</feature>
<evidence type="ECO:0000256" key="1">
    <source>
        <dbReference type="SAM" id="MobiDB-lite"/>
    </source>
</evidence>
<protein>
    <submittedName>
        <fullName evidence="2">Uncharacterized protein</fullName>
    </submittedName>
</protein>
<organism evidence="2 3">
    <name type="scientific">Diplocarpon rosae</name>
    <dbReference type="NCBI Taxonomy" id="946125"/>
    <lineage>
        <taxon>Eukaryota</taxon>
        <taxon>Fungi</taxon>
        <taxon>Dikarya</taxon>
        <taxon>Ascomycota</taxon>
        <taxon>Pezizomycotina</taxon>
        <taxon>Leotiomycetes</taxon>
        <taxon>Helotiales</taxon>
        <taxon>Drepanopezizaceae</taxon>
        <taxon>Diplocarpon</taxon>
    </lineage>
</organism>
<accession>A0AAD9WG88</accession>
<reference evidence="2" key="1">
    <citation type="submission" date="2023-06" db="EMBL/GenBank/DDBJ databases">
        <title>Draft genome of Marssonina rosae.</title>
        <authorList>
            <person name="Cheng Q."/>
        </authorList>
    </citation>
    <scope>NUCLEOTIDE SEQUENCE</scope>
    <source>
        <strain evidence="2">R4</strain>
    </source>
</reference>
<evidence type="ECO:0000313" key="3">
    <source>
        <dbReference type="Proteomes" id="UP001285354"/>
    </source>
</evidence>